<organism evidence="2 3">
    <name type="scientific">Oryza glaberrima</name>
    <name type="common">African rice</name>
    <dbReference type="NCBI Taxonomy" id="4538"/>
    <lineage>
        <taxon>Eukaryota</taxon>
        <taxon>Viridiplantae</taxon>
        <taxon>Streptophyta</taxon>
        <taxon>Embryophyta</taxon>
        <taxon>Tracheophyta</taxon>
        <taxon>Spermatophyta</taxon>
        <taxon>Magnoliopsida</taxon>
        <taxon>Liliopsida</taxon>
        <taxon>Poales</taxon>
        <taxon>Poaceae</taxon>
        <taxon>BOP clade</taxon>
        <taxon>Oryzoideae</taxon>
        <taxon>Oryzeae</taxon>
        <taxon>Oryzinae</taxon>
        <taxon>Oryza</taxon>
    </lineage>
</organism>
<dbReference type="OMA" id="TTGYARC"/>
<gene>
    <name evidence="2" type="primary">LOC127776169</name>
</gene>
<proteinExistence type="predicted"/>
<name>I1Q6L2_ORYGL</name>
<dbReference type="EnsemblPlants" id="ORGLA06G0277500.1">
    <property type="protein sequence ID" value="ORGLA06G0277500.1"/>
    <property type="gene ID" value="ORGLA06G0277500"/>
</dbReference>
<keyword evidence="3" id="KW-1185">Reference proteome</keyword>
<feature type="compositionally biased region" description="Basic and acidic residues" evidence="1">
    <location>
        <begin position="38"/>
        <end position="82"/>
    </location>
</feature>
<evidence type="ECO:0000313" key="2">
    <source>
        <dbReference type="EnsemblPlants" id="ORGLA06G0277500.1"/>
    </source>
</evidence>
<reference evidence="3" key="2">
    <citation type="submission" date="2018-04" db="EMBL/GenBank/DDBJ databases">
        <title>OglaRS2 (Oryza glaberrima Reference Sequence Version 2).</title>
        <authorList>
            <person name="Zhang J."/>
            <person name="Kudrna D."/>
            <person name="Lee S."/>
            <person name="Talag J."/>
            <person name="Rajasekar S."/>
            <person name="Wing R.A."/>
        </authorList>
    </citation>
    <scope>NUCLEOTIDE SEQUENCE [LARGE SCALE GENOMIC DNA]</scope>
    <source>
        <strain evidence="3">cv. IRGC 96717</strain>
    </source>
</reference>
<dbReference type="KEGG" id="ogl:127776169"/>
<protein>
    <submittedName>
        <fullName evidence="2">Uncharacterized protein</fullName>
    </submittedName>
</protein>
<dbReference type="AlphaFoldDB" id="I1Q6L2"/>
<dbReference type="Gramene" id="ORGLA06G0277500.1">
    <property type="protein sequence ID" value="ORGLA06G0277500.1"/>
    <property type="gene ID" value="ORGLA06G0277500"/>
</dbReference>
<feature type="region of interest" description="Disordered" evidence="1">
    <location>
        <begin position="1"/>
        <end position="134"/>
    </location>
</feature>
<dbReference type="GeneID" id="127776169"/>
<reference evidence="2" key="1">
    <citation type="submission" date="2015-06" db="UniProtKB">
        <authorList>
            <consortium name="EnsemblPlants"/>
        </authorList>
    </citation>
    <scope>IDENTIFICATION</scope>
</reference>
<accession>I1Q6L2</accession>
<dbReference type="RefSeq" id="XP_052158474.1">
    <property type="nucleotide sequence ID" value="XM_052302514.1"/>
</dbReference>
<evidence type="ECO:0000256" key="1">
    <source>
        <dbReference type="SAM" id="MobiDB-lite"/>
    </source>
</evidence>
<sequence>MRGGDKAVGPMSSPGSRSLVGSENLIRKKNSFFTENSIHTHDEKAGEREGGEARRRSRICAESELPRQRGERRASPTGREEGATAAPAFTTGYARCRPPRPSICARRNSPATPPPDPEEEEVRHSSRPAAQRRQVPAVPYYCATELPCPPLLRRRLRRCCTGEHQALPLLRPAAPALSPLGLLLHPAATLPDRPAVVSTRAAAPLGHPVMVEGEEESGVRA</sequence>
<dbReference type="HOGENOM" id="CLU_1311863_0_0_1"/>
<evidence type="ECO:0000313" key="3">
    <source>
        <dbReference type="Proteomes" id="UP000007306"/>
    </source>
</evidence>
<dbReference type="Proteomes" id="UP000007306">
    <property type="component" value="Unassembled WGS sequence"/>
</dbReference>